<evidence type="ECO:0000313" key="2">
    <source>
        <dbReference type="Proteomes" id="UP000281431"/>
    </source>
</evidence>
<dbReference type="InterPro" id="IPR045396">
    <property type="entry name" value="DUF6517"/>
</dbReference>
<dbReference type="OrthoDB" id="205286at2157"/>
<comment type="caution">
    <text evidence="1">The sequence shown here is derived from an EMBL/GenBank/DDBJ whole genome shotgun (WGS) entry which is preliminary data.</text>
</comment>
<reference evidence="1 2" key="1">
    <citation type="submission" date="2018-10" db="EMBL/GenBank/DDBJ databases">
        <title>Natrarchaeobius chitinivorans gen. nov., sp. nov., and Natrarchaeobius haloalkaliphilus sp. nov., alkaliphilic, chitin-utilizing haloarchaea from hypersaline alkaline lakes.</title>
        <authorList>
            <person name="Sorokin D.Y."/>
            <person name="Elcheninov A.G."/>
            <person name="Kostrikina N.A."/>
            <person name="Bale N.J."/>
            <person name="Sinninghe Damste J.S."/>
            <person name="Khijniak T.V."/>
            <person name="Kublanov I.V."/>
            <person name="Toshchakov S.V."/>
        </authorList>
    </citation>
    <scope>NUCLEOTIDE SEQUENCE [LARGE SCALE GENOMIC DNA]</scope>
    <source>
        <strain evidence="1 2">AArcht7</strain>
    </source>
</reference>
<organism evidence="1 2">
    <name type="scientific">Natrarchaeobius chitinivorans</name>
    <dbReference type="NCBI Taxonomy" id="1679083"/>
    <lineage>
        <taxon>Archaea</taxon>
        <taxon>Methanobacteriati</taxon>
        <taxon>Methanobacteriota</taxon>
        <taxon>Stenosarchaea group</taxon>
        <taxon>Halobacteria</taxon>
        <taxon>Halobacteriales</taxon>
        <taxon>Natrialbaceae</taxon>
        <taxon>Natrarchaeobius</taxon>
    </lineage>
</organism>
<dbReference type="Proteomes" id="UP000281431">
    <property type="component" value="Unassembled WGS sequence"/>
</dbReference>
<protein>
    <submittedName>
        <fullName evidence="1">Uncharacterized protein</fullName>
    </submittedName>
</protein>
<sequence length="249" mass="26870">MTDHPDWKTIGRRETIGALAAATLGCVAGCLERASLTEYESSPAGVDSSVWEETGYEPVVVESVASEREVGVGPVTEDVTAINYLTEYGKSIDAGPLGEQRTAAFVVLSTPRVEFVGREYNPVGGMSADELVAEIERAVDPLDDVQFETERTVTVLDQSTVHSRYVGEIDRFGRSVDADLHVSEAVETDDDFVATVGVYPRRLRDGELETVRTLAEGVVPAVDADANAEFDADDESVLEEAVADDHLDD</sequence>
<evidence type="ECO:0000313" key="1">
    <source>
        <dbReference type="EMBL" id="RQH00028.1"/>
    </source>
</evidence>
<dbReference type="Pfam" id="PF20127">
    <property type="entry name" value="DUF6517"/>
    <property type="match status" value="1"/>
</dbReference>
<keyword evidence="2" id="KW-1185">Reference proteome</keyword>
<accession>A0A3N6MBP6</accession>
<gene>
    <name evidence="1" type="ORF">EA472_12490</name>
</gene>
<dbReference type="AlphaFoldDB" id="A0A3N6MBP6"/>
<dbReference type="EMBL" id="REFZ01000007">
    <property type="protein sequence ID" value="RQH00028.1"/>
    <property type="molecule type" value="Genomic_DNA"/>
</dbReference>
<proteinExistence type="predicted"/>
<name>A0A3N6MBP6_NATCH</name>